<organism evidence="1 4">
    <name type="scientific">Enterococcus gallinarum</name>
    <dbReference type="NCBI Taxonomy" id="1353"/>
    <lineage>
        <taxon>Bacteria</taxon>
        <taxon>Bacillati</taxon>
        <taxon>Bacillota</taxon>
        <taxon>Bacilli</taxon>
        <taxon>Lactobacillales</taxon>
        <taxon>Enterococcaceae</taxon>
        <taxon>Enterococcus</taxon>
    </lineage>
</organism>
<evidence type="ECO:0000313" key="3">
    <source>
        <dbReference type="Proteomes" id="UP000516696"/>
    </source>
</evidence>
<dbReference type="Proteomes" id="UP001241571">
    <property type="component" value="Unassembled WGS sequence"/>
</dbReference>
<sequence>MDWIGGIDMNFATEENDMELTIPSYKELFEVTQDRLRRLRQKAIKQSGTLDACDEFMFQIVGNINLRFNSMCLLIENNNWDGLFAFQRTLFELQLAFEVYMNSEDKNKLVELYKKKGNFEIAFKWNKYISAIDINEVPKFPKEYGKWVSDWQSNTTQALKQSTKNRTTDTWYEQATNRSTKDLSYEYLSELDYYISYDEPSNWIHPQSLEENLDMNFNQRLEEKNLCMLSIMVKRDLQWLMNNIYRIQKYLKIEKSVKIAEYFNKICLFNDQMQSFLNEMLNER</sequence>
<dbReference type="InterPro" id="IPR043733">
    <property type="entry name" value="DUF5677"/>
</dbReference>
<gene>
    <name evidence="2" type="ORF">EGM181_00805</name>
    <name evidence="1" type="ORF">QRX88_11790</name>
</gene>
<accession>A0A7Z0S2W0</accession>
<dbReference type="EMBL" id="CP050485">
    <property type="protein sequence ID" value="QOG25930.1"/>
    <property type="molecule type" value="Genomic_DNA"/>
</dbReference>
<dbReference type="Pfam" id="PF18928">
    <property type="entry name" value="DUF5677"/>
    <property type="match status" value="1"/>
</dbReference>
<reference evidence="2 3" key="1">
    <citation type="submission" date="2020-03" db="EMBL/GenBank/DDBJ databases">
        <title>Characterization of ganglioside-mimicking enterococci.</title>
        <authorList>
            <person name="Patry R.T."/>
            <person name="Nothaft H."/>
            <person name="Bridger R."/>
            <person name="Shajahan A."/>
            <person name="Huynh S."/>
            <person name="Sanchez S."/>
            <person name="Azadi P."/>
            <person name="Cooper K."/>
            <person name="Miller W.G."/>
            <person name="Parker C.T."/>
            <person name="Wells L."/>
            <person name="Szymanski C.M."/>
        </authorList>
    </citation>
    <scope>NUCLEOTIDE SEQUENCE [LARGE SCALE GENOMIC DNA]</scope>
    <source>
        <strain evidence="2 3">EGM181</strain>
    </source>
</reference>
<name>A0A7Z0S2W0_ENTGA</name>
<dbReference type="EMBL" id="JASUBT010000008">
    <property type="protein sequence ID" value="MDL4936398.1"/>
    <property type="molecule type" value="Genomic_DNA"/>
</dbReference>
<evidence type="ECO:0000313" key="4">
    <source>
        <dbReference type="Proteomes" id="UP001241571"/>
    </source>
</evidence>
<dbReference type="RefSeq" id="WP_123836327.1">
    <property type="nucleotide sequence ID" value="NZ_CP050485.1"/>
</dbReference>
<proteinExistence type="predicted"/>
<protein>
    <submittedName>
        <fullName evidence="1">DUF5677 domain-containing protein</fullName>
    </submittedName>
</protein>
<dbReference type="Proteomes" id="UP000516696">
    <property type="component" value="Chromosome"/>
</dbReference>
<reference evidence="1 4" key="2">
    <citation type="submission" date="2023-06" db="EMBL/GenBank/DDBJ databases">
        <title>Acute promotion of culturable opportunistic pathogens and persistent increase of antibiotic resistance following antibiotic exposure in mouse gut microbiota.</title>
        <authorList>
            <person name="Li L."/>
            <person name="Wang B."/>
            <person name="Sun Y."/>
            <person name="Wang M."/>
            <person name="Xu H."/>
        </authorList>
    </citation>
    <scope>NUCLEOTIDE SEQUENCE [LARGE SCALE GENOMIC DNA]</scope>
    <source>
        <strain evidence="1 4">CRI2_2</strain>
    </source>
</reference>
<dbReference type="AlphaFoldDB" id="A0A7Z0S2W0"/>
<evidence type="ECO:0000313" key="1">
    <source>
        <dbReference type="EMBL" id="MDL4936398.1"/>
    </source>
</evidence>
<evidence type="ECO:0000313" key="2">
    <source>
        <dbReference type="EMBL" id="QOG25930.1"/>
    </source>
</evidence>